<dbReference type="Proteomes" id="UP000197032">
    <property type="component" value="Unassembled WGS sequence"/>
</dbReference>
<dbReference type="EMBL" id="BDGJ01000117">
    <property type="protein sequence ID" value="GAW93201.1"/>
    <property type="molecule type" value="Genomic_DNA"/>
</dbReference>
<evidence type="ECO:0000313" key="2">
    <source>
        <dbReference type="Proteomes" id="UP000197032"/>
    </source>
</evidence>
<comment type="caution">
    <text evidence="1">The sequence shown here is derived from an EMBL/GenBank/DDBJ whole genome shotgun (WGS) entry which is preliminary data.</text>
</comment>
<reference evidence="2" key="1">
    <citation type="journal article" date="2017" name="Appl. Environ. Microbiol.">
        <title>Genomic Analysis of Calderihabitans maritimus KKC1, a Thermophilic, Hydrogenogenic, Carboxydotrophic Bacterium Isolated from Marine Sediment.</title>
        <authorList>
            <person name="Omae K."/>
            <person name="Yoneda Y."/>
            <person name="Fukuyama Y."/>
            <person name="Yoshida T."/>
            <person name="Sako Y."/>
        </authorList>
    </citation>
    <scope>NUCLEOTIDE SEQUENCE [LARGE SCALE GENOMIC DNA]</scope>
    <source>
        <strain evidence="2">KKC1</strain>
    </source>
</reference>
<sequence length="475" mass="55631">MSRPGAELFLRIPPTLFSVFAGQLKEVYADLLLLVYEQYRRTIYTLPRELIIDLFTEYLESLDEAVWHLEEEEYQEEVAKSARERAFQLLRRLVDAGWIVQEQHFDYTFKLTLPDYAVGILETLDKIRTGYRMEFKGRVLSIFQNLTGEEGFSYVALHQAYESTGELIDGLKRLNHSIKHYTEKLLEAEDARAILSQIFDEYQVKVLGEQYYRLKTSEHISKYRTAIIRRVRDWQSNRPQILNQAALMVEEKQAPDRLTAENMIYGWLDFIEKSFTQMDELLEEIDYRNALYARAAAERLRFQLRHGRGIGNQLSTVLAYLAELARRWGEKALTPEEISRYICLFPQRVVDEFSPKKPPAARQPHRPEPLAAISVSTEVRSKKLSRFGKRVAQEVTVEQINHYVKRILGDRETMPLHEVPLETPDQWVRLIYIILFSRSRRALYRLEGKRGETVTLKGGQVEVPNLVIKRKEKQA</sequence>
<dbReference type="AlphaFoldDB" id="A0A1Z5HV44"/>
<evidence type="ECO:0000313" key="1">
    <source>
        <dbReference type="EMBL" id="GAW93201.1"/>
    </source>
</evidence>
<dbReference type="Pfam" id="PF18982">
    <property type="entry name" value="JetA"/>
    <property type="match status" value="1"/>
</dbReference>
<keyword evidence="2" id="KW-1185">Reference proteome</keyword>
<dbReference type="InterPro" id="IPR043773">
    <property type="entry name" value="JetA"/>
</dbReference>
<dbReference type="RefSeq" id="WP_088554394.1">
    <property type="nucleotide sequence ID" value="NZ_BDGJ01000117.1"/>
</dbReference>
<gene>
    <name evidence="1" type="ORF">KKC1_23410</name>
</gene>
<evidence type="ECO:0008006" key="3">
    <source>
        <dbReference type="Google" id="ProtNLM"/>
    </source>
</evidence>
<name>A0A1Z5HV44_9FIRM</name>
<proteinExistence type="predicted"/>
<organism evidence="1 2">
    <name type="scientific">Calderihabitans maritimus</name>
    <dbReference type="NCBI Taxonomy" id="1246530"/>
    <lineage>
        <taxon>Bacteria</taxon>
        <taxon>Bacillati</taxon>
        <taxon>Bacillota</taxon>
        <taxon>Clostridia</taxon>
        <taxon>Neomoorellales</taxon>
        <taxon>Calderihabitantaceae</taxon>
        <taxon>Calderihabitans</taxon>
    </lineage>
</organism>
<protein>
    <recommendedName>
        <fullName evidence="3">TIGR02677 family protein</fullName>
    </recommendedName>
</protein>
<dbReference type="OrthoDB" id="9807828at2"/>
<accession>A0A1Z5HV44</accession>